<protein>
    <submittedName>
        <fullName evidence="2">Uncharacterized protein</fullName>
    </submittedName>
</protein>
<evidence type="ECO:0000256" key="1">
    <source>
        <dbReference type="SAM" id="SignalP"/>
    </source>
</evidence>
<gene>
    <name evidence="2" type="ORF">FHX71_001638</name>
</gene>
<organism evidence="2 3">
    <name type="scientific">Promicromonospora sukumoe</name>
    <dbReference type="NCBI Taxonomy" id="88382"/>
    <lineage>
        <taxon>Bacteria</taxon>
        <taxon>Bacillati</taxon>
        <taxon>Actinomycetota</taxon>
        <taxon>Actinomycetes</taxon>
        <taxon>Micrococcales</taxon>
        <taxon>Promicromonosporaceae</taxon>
        <taxon>Promicromonospora</taxon>
    </lineage>
</organism>
<dbReference type="AlphaFoldDB" id="A0A7W3J7F6"/>
<evidence type="ECO:0000313" key="2">
    <source>
        <dbReference type="EMBL" id="MBA8807696.1"/>
    </source>
</evidence>
<sequence>MIVRSRGTLSVAIGAAFALFVSLLAASPAAAAGTGSGSQAGRHCVLVLAPLEDGETLSRVLSETCGETKSMALQASDIDASAAAIDLFMIAEHSGWGGQYYWVTGGAACDNAGYSFTPSSWWRTRISSSSYENNCDRMNIQNSSGNRANGIASHRDTMPLGFNDNVTFINFYNG</sequence>
<name>A0A7W3J7F6_9MICO</name>
<dbReference type="EMBL" id="JACGWV010000001">
    <property type="protein sequence ID" value="MBA8807696.1"/>
    <property type="molecule type" value="Genomic_DNA"/>
</dbReference>
<accession>A0A7W3J7F6</accession>
<comment type="caution">
    <text evidence="2">The sequence shown here is derived from an EMBL/GenBank/DDBJ whole genome shotgun (WGS) entry which is preliminary data.</text>
</comment>
<reference evidence="2 3" key="1">
    <citation type="submission" date="2020-07" db="EMBL/GenBank/DDBJ databases">
        <title>Sequencing the genomes of 1000 actinobacteria strains.</title>
        <authorList>
            <person name="Klenk H.-P."/>
        </authorList>
    </citation>
    <scope>NUCLEOTIDE SEQUENCE [LARGE SCALE GENOMIC DNA]</scope>
    <source>
        <strain evidence="2 3">DSM 44121</strain>
    </source>
</reference>
<dbReference type="Proteomes" id="UP000540568">
    <property type="component" value="Unassembled WGS sequence"/>
</dbReference>
<keyword evidence="3" id="KW-1185">Reference proteome</keyword>
<proteinExistence type="predicted"/>
<feature type="chain" id="PRO_5031076252" evidence="1">
    <location>
        <begin position="32"/>
        <end position="174"/>
    </location>
</feature>
<keyword evidence="1" id="KW-0732">Signal</keyword>
<dbReference type="RefSeq" id="WP_182615228.1">
    <property type="nucleotide sequence ID" value="NZ_BAAATF010000007.1"/>
</dbReference>
<evidence type="ECO:0000313" key="3">
    <source>
        <dbReference type="Proteomes" id="UP000540568"/>
    </source>
</evidence>
<feature type="signal peptide" evidence="1">
    <location>
        <begin position="1"/>
        <end position="31"/>
    </location>
</feature>